<feature type="transmembrane region" description="Helical" evidence="5">
    <location>
        <begin position="292"/>
        <end position="311"/>
    </location>
</feature>
<proteinExistence type="predicted"/>
<keyword evidence="3 5" id="KW-1133">Transmembrane helix</keyword>
<dbReference type="InterPro" id="IPR005828">
    <property type="entry name" value="MFS_sugar_transport-like"/>
</dbReference>
<dbReference type="Gene3D" id="1.20.1250.20">
    <property type="entry name" value="MFS general substrate transporter like domains"/>
    <property type="match status" value="1"/>
</dbReference>
<sequence>MASTVNANDRHYAEPDIPEDLCELNVDSLLKNLVKPCGLSQWSLALMLMLSTSSLATFPIYGNSASPHRCRMEPEVEQFADQHNMSFEQLASYIGPWYGQNSSLHHTQFGCLRYKRNWTQLALSGVLLSNRSTLDWDVEEPIEPCPDGYVHQQSAYHYPLSAVVEFSTVCDHSWLTPFGTSVYMVGMLFGFIAGGWCGDRFGRRPTIIGASVFELLTGIWTVLSPNYTNYVLARGLMGVGNTAKISVASVLNLEMTLAKYRSLFHAILALGLNFLYRSTMALFAYLIPNWRWLYVATMSPNFLSIFYLVLLPESPRWLLSRGRRSEAVRVLYRVCLVNHWWNETPEVKQMHALLTEEVELQKLNKPKITASGHICKPQERFSFIKPFTSPKVARCTLLSACSMLGLVMGFFGLLLYARALSTYVYLAGFINALTAIPANILCALLYRYCHRRKRPLMGLTLMAGIILAASAGYTLIVRPTNDLAMTVGSNLALILFGASVAMCYVYVPELFPSEIRTHAFGLVLGLARVGSIVCTFVNELDRFVAHGVPMLIYAVVCAGILVALALQEDTSGENLPDVSCNNR</sequence>
<organism evidence="7 8">
    <name type="scientific">Fasciolopsis buskii</name>
    <dbReference type="NCBI Taxonomy" id="27845"/>
    <lineage>
        <taxon>Eukaryota</taxon>
        <taxon>Metazoa</taxon>
        <taxon>Spiralia</taxon>
        <taxon>Lophotrochozoa</taxon>
        <taxon>Platyhelminthes</taxon>
        <taxon>Trematoda</taxon>
        <taxon>Digenea</taxon>
        <taxon>Plagiorchiida</taxon>
        <taxon>Echinostomata</taxon>
        <taxon>Echinostomatoidea</taxon>
        <taxon>Fasciolidae</taxon>
        <taxon>Fasciolopsis</taxon>
    </lineage>
</organism>
<evidence type="ECO:0000256" key="3">
    <source>
        <dbReference type="ARBA" id="ARBA00022989"/>
    </source>
</evidence>
<evidence type="ECO:0000256" key="1">
    <source>
        <dbReference type="ARBA" id="ARBA00004141"/>
    </source>
</evidence>
<comment type="subcellular location">
    <subcellularLocation>
        <location evidence="1">Membrane</location>
        <topology evidence="1">Multi-pass membrane protein</topology>
    </subcellularLocation>
</comment>
<feature type="transmembrane region" description="Helical" evidence="5">
    <location>
        <begin position="423"/>
        <end position="446"/>
    </location>
</feature>
<dbReference type="InterPro" id="IPR020846">
    <property type="entry name" value="MFS_dom"/>
</dbReference>
<name>A0A8E0VDU9_9TREM</name>
<feature type="transmembrane region" description="Helical" evidence="5">
    <location>
        <begin position="206"/>
        <end position="223"/>
    </location>
</feature>
<dbReference type="Proteomes" id="UP000728185">
    <property type="component" value="Unassembled WGS sequence"/>
</dbReference>
<feature type="domain" description="Major facilitator superfamily (MFS) profile" evidence="6">
    <location>
        <begin position="117"/>
        <end position="571"/>
    </location>
</feature>
<dbReference type="Pfam" id="PF00083">
    <property type="entry name" value="Sugar_tr"/>
    <property type="match status" value="1"/>
</dbReference>
<protein>
    <submittedName>
        <fullName evidence="7">Solute carrier family 22 member 2</fullName>
    </submittedName>
</protein>
<dbReference type="EMBL" id="LUCM01009143">
    <property type="protein sequence ID" value="KAA0187387.1"/>
    <property type="molecule type" value="Genomic_DNA"/>
</dbReference>
<dbReference type="GO" id="GO:0016020">
    <property type="term" value="C:membrane"/>
    <property type="evidence" value="ECO:0007669"/>
    <property type="project" value="UniProtKB-SubCell"/>
</dbReference>
<keyword evidence="8" id="KW-1185">Reference proteome</keyword>
<feature type="transmembrane region" description="Helical" evidence="5">
    <location>
        <begin position="544"/>
        <end position="566"/>
    </location>
</feature>
<evidence type="ECO:0000256" key="5">
    <source>
        <dbReference type="SAM" id="Phobius"/>
    </source>
</evidence>
<dbReference type="PROSITE" id="PS50850">
    <property type="entry name" value="MFS"/>
    <property type="match status" value="1"/>
</dbReference>
<evidence type="ECO:0000256" key="2">
    <source>
        <dbReference type="ARBA" id="ARBA00022692"/>
    </source>
</evidence>
<dbReference type="SUPFAM" id="SSF103473">
    <property type="entry name" value="MFS general substrate transporter"/>
    <property type="match status" value="1"/>
</dbReference>
<gene>
    <name evidence="7" type="ORF">FBUS_04367</name>
</gene>
<feature type="transmembrane region" description="Helical" evidence="5">
    <location>
        <begin position="174"/>
        <end position="194"/>
    </location>
</feature>
<evidence type="ECO:0000313" key="7">
    <source>
        <dbReference type="EMBL" id="KAA0187387.1"/>
    </source>
</evidence>
<dbReference type="OrthoDB" id="6234367at2759"/>
<feature type="transmembrane region" description="Helical" evidence="5">
    <location>
        <begin position="483"/>
        <end position="507"/>
    </location>
</feature>
<evidence type="ECO:0000313" key="8">
    <source>
        <dbReference type="Proteomes" id="UP000728185"/>
    </source>
</evidence>
<keyword evidence="2 5" id="KW-0812">Transmembrane</keyword>
<evidence type="ECO:0000259" key="6">
    <source>
        <dbReference type="PROSITE" id="PS50850"/>
    </source>
</evidence>
<feature type="transmembrane region" description="Helical" evidence="5">
    <location>
        <begin position="458"/>
        <end position="477"/>
    </location>
</feature>
<keyword evidence="4 5" id="KW-0472">Membrane</keyword>
<dbReference type="PANTHER" id="PTHR24064">
    <property type="entry name" value="SOLUTE CARRIER FAMILY 22 MEMBER"/>
    <property type="match status" value="1"/>
</dbReference>
<accession>A0A8E0VDU9</accession>
<feature type="transmembrane region" description="Helical" evidence="5">
    <location>
        <begin position="519"/>
        <end position="538"/>
    </location>
</feature>
<dbReference type="GO" id="GO:0022857">
    <property type="term" value="F:transmembrane transporter activity"/>
    <property type="evidence" value="ECO:0007669"/>
    <property type="project" value="InterPro"/>
</dbReference>
<feature type="transmembrane region" description="Helical" evidence="5">
    <location>
        <begin position="395"/>
        <end position="417"/>
    </location>
</feature>
<dbReference type="InterPro" id="IPR036259">
    <property type="entry name" value="MFS_trans_sf"/>
</dbReference>
<comment type="caution">
    <text evidence="7">The sequence shown here is derived from an EMBL/GenBank/DDBJ whole genome shotgun (WGS) entry which is preliminary data.</text>
</comment>
<evidence type="ECO:0000256" key="4">
    <source>
        <dbReference type="ARBA" id="ARBA00023136"/>
    </source>
</evidence>
<feature type="transmembrane region" description="Helical" evidence="5">
    <location>
        <begin position="263"/>
        <end position="286"/>
    </location>
</feature>
<reference evidence="7" key="1">
    <citation type="submission" date="2019-05" db="EMBL/GenBank/DDBJ databases">
        <title>Annotation for the trematode Fasciolopsis buski.</title>
        <authorList>
            <person name="Choi Y.-J."/>
        </authorList>
    </citation>
    <scope>NUCLEOTIDE SEQUENCE</scope>
    <source>
        <strain evidence="7">HT</strain>
        <tissue evidence="7">Whole worm</tissue>
    </source>
</reference>
<dbReference type="AlphaFoldDB" id="A0A8E0VDU9"/>